<reference evidence="1" key="1">
    <citation type="submission" date="2023-10" db="EMBL/GenBank/DDBJ databases">
        <authorList>
            <person name="Domelevo Entfellner J.-B."/>
        </authorList>
    </citation>
    <scope>NUCLEOTIDE SEQUENCE</scope>
</reference>
<dbReference type="EMBL" id="OY731404">
    <property type="protein sequence ID" value="CAJ1969357.1"/>
    <property type="molecule type" value="Genomic_DNA"/>
</dbReference>
<sequence>TKTKLARGCHFSLPFSEHKATFGIHPSTVTFLSSFVGPYAHFKPYHNPPSHVHKLISDHA</sequence>
<dbReference type="AlphaFoldDB" id="A0AA86SPU4"/>
<accession>A0AA86SPU4</accession>
<proteinExistence type="predicted"/>
<organism evidence="1 2">
    <name type="scientific">Sphenostylis stenocarpa</name>
    <dbReference type="NCBI Taxonomy" id="92480"/>
    <lineage>
        <taxon>Eukaryota</taxon>
        <taxon>Viridiplantae</taxon>
        <taxon>Streptophyta</taxon>
        <taxon>Embryophyta</taxon>
        <taxon>Tracheophyta</taxon>
        <taxon>Spermatophyta</taxon>
        <taxon>Magnoliopsida</taxon>
        <taxon>eudicotyledons</taxon>
        <taxon>Gunneridae</taxon>
        <taxon>Pentapetalae</taxon>
        <taxon>rosids</taxon>
        <taxon>fabids</taxon>
        <taxon>Fabales</taxon>
        <taxon>Fabaceae</taxon>
        <taxon>Papilionoideae</taxon>
        <taxon>50 kb inversion clade</taxon>
        <taxon>NPAAA clade</taxon>
        <taxon>indigoferoid/millettioid clade</taxon>
        <taxon>Phaseoleae</taxon>
        <taxon>Sphenostylis</taxon>
    </lineage>
</organism>
<dbReference type="Gramene" id="rna-AYBTSS11_LOCUS22219">
    <property type="protein sequence ID" value="CAJ1969357.1"/>
    <property type="gene ID" value="gene-AYBTSS11_LOCUS22219"/>
</dbReference>
<feature type="non-terminal residue" evidence="1">
    <location>
        <position position="1"/>
    </location>
</feature>
<name>A0AA86SPU4_9FABA</name>
<gene>
    <name evidence="1" type="ORF">AYBTSS11_LOCUS22219</name>
</gene>
<evidence type="ECO:0000313" key="1">
    <source>
        <dbReference type="EMBL" id="CAJ1969357.1"/>
    </source>
</evidence>
<dbReference type="Proteomes" id="UP001189624">
    <property type="component" value="Chromosome 7"/>
</dbReference>
<protein>
    <submittedName>
        <fullName evidence="1">Uncharacterized protein</fullName>
    </submittedName>
</protein>
<evidence type="ECO:0000313" key="2">
    <source>
        <dbReference type="Proteomes" id="UP001189624"/>
    </source>
</evidence>
<keyword evidence="2" id="KW-1185">Reference proteome</keyword>